<comment type="catalytic activity">
    <reaction evidence="4">
        <text>a monoamide of a dicarboxylate + H2O = a dicarboxylate + NH4(+)</text>
        <dbReference type="Rhea" id="RHEA:11716"/>
        <dbReference type="ChEBI" id="CHEBI:15377"/>
        <dbReference type="ChEBI" id="CHEBI:28938"/>
        <dbReference type="ChEBI" id="CHEBI:28965"/>
        <dbReference type="ChEBI" id="CHEBI:77450"/>
        <dbReference type="EC" id="3.5.1.3"/>
    </reaction>
</comment>
<comment type="caution">
    <text evidence="7">The sequence shown here is derived from an EMBL/GenBank/DDBJ whole genome shotgun (WGS) entry which is preliminary data.</text>
</comment>
<dbReference type="GO" id="GO:0050152">
    <property type="term" value="F:omega-amidase activity"/>
    <property type="evidence" value="ECO:0007669"/>
    <property type="project" value="UniProtKB-EC"/>
</dbReference>
<dbReference type="NCBIfam" id="NF007757">
    <property type="entry name" value="PRK10438.1"/>
    <property type="match status" value="1"/>
</dbReference>
<comment type="similarity">
    <text evidence="1">Belongs to the carbon-nitrogen hydrolase superfamily. NIT1/NIT2 family.</text>
</comment>
<dbReference type="PROSITE" id="PS01227">
    <property type="entry name" value="UPF0012"/>
    <property type="match status" value="1"/>
</dbReference>
<evidence type="ECO:0000313" key="8">
    <source>
        <dbReference type="Proteomes" id="UP000823636"/>
    </source>
</evidence>
<dbReference type="InterPro" id="IPR036526">
    <property type="entry name" value="C-N_Hydrolase_sf"/>
</dbReference>
<dbReference type="Proteomes" id="UP000823636">
    <property type="component" value="Unassembled WGS sequence"/>
</dbReference>
<accession>A0A9D9E182</accession>
<evidence type="ECO:0000256" key="5">
    <source>
        <dbReference type="ARBA" id="ARBA00072139"/>
    </source>
</evidence>
<reference evidence="7" key="1">
    <citation type="submission" date="2020-10" db="EMBL/GenBank/DDBJ databases">
        <authorList>
            <person name="Gilroy R."/>
        </authorList>
    </citation>
    <scope>NUCLEOTIDE SEQUENCE</scope>
    <source>
        <strain evidence="7">G3-4614</strain>
    </source>
</reference>
<organism evidence="7 8">
    <name type="scientific">Candidatus Caccoplasma merdipullorum</name>
    <dbReference type="NCBI Taxonomy" id="2840718"/>
    <lineage>
        <taxon>Bacteria</taxon>
        <taxon>Pseudomonadati</taxon>
        <taxon>Bacteroidota</taxon>
        <taxon>Bacteroidia</taxon>
        <taxon>Bacteroidales</taxon>
        <taxon>Bacteroidaceae</taxon>
        <taxon>Bacteroidaceae incertae sedis</taxon>
        <taxon>Candidatus Caccoplasma</taxon>
    </lineage>
</organism>
<sequence>MKITLIQTDIKWCSPQENLQQAEAAIKANPGSELYILPEMFTTGFCMNPKEIAEPQGGAGFRWMLDAARRYGAAIAGSIATEEGGKYYNRFYFVEPSGEYTQYDKVHLFTYSGEDKAYTKGTERKIIEYRGIKILPIICYDLRFPVFIRNREEYDLIICVANWPAVRNKPWRTLIKARAIENQCYVAAVNRAGKDEWGEYTGDTKLINPYGEPVAECKQGVADTINTEIDIEALENFRKKFPVLEDADNFTLNKDE</sequence>
<feature type="domain" description="CN hydrolase" evidence="6">
    <location>
        <begin position="1"/>
        <end position="231"/>
    </location>
</feature>
<dbReference type="EMBL" id="JADIMW010000004">
    <property type="protein sequence ID" value="MBO8437366.1"/>
    <property type="molecule type" value="Genomic_DNA"/>
</dbReference>
<dbReference type="EC" id="3.5.1.3" evidence="3"/>
<dbReference type="InterPro" id="IPR001110">
    <property type="entry name" value="UPF0012_CS"/>
</dbReference>
<evidence type="ECO:0000256" key="4">
    <source>
        <dbReference type="ARBA" id="ARBA00052904"/>
    </source>
</evidence>
<evidence type="ECO:0000259" key="6">
    <source>
        <dbReference type="PROSITE" id="PS50263"/>
    </source>
</evidence>
<dbReference type="PROSITE" id="PS50263">
    <property type="entry name" value="CN_HYDROLASE"/>
    <property type="match status" value="1"/>
</dbReference>
<dbReference type="InterPro" id="IPR052737">
    <property type="entry name" value="Omega-amidase_YafV"/>
</dbReference>
<evidence type="ECO:0000313" key="7">
    <source>
        <dbReference type="EMBL" id="MBO8437366.1"/>
    </source>
</evidence>
<evidence type="ECO:0000256" key="1">
    <source>
        <dbReference type="ARBA" id="ARBA00010613"/>
    </source>
</evidence>
<evidence type="ECO:0000256" key="3">
    <source>
        <dbReference type="ARBA" id="ARBA00039118"/>
    </source>
</evidence>
<dbReference type="InterPro" id="IPR003010">
    <property type="entry name" value="C-N_Hydrolase"/>
</dbReference>
<dbReference type="AlphaFoldDB" id="A0A9D9E182"/>
<dbReference type="Gene3D" id="3.60.110.10">
    <property type="entry name" value="Carbon-nitrogen hydrolase"/>
    <property type="match status" value="1"/>
</dbReference>
<keyword evidence="2" id="KW-0378">Hydrolase</keyword>
<dbReference type="PANTHER" id="PTHR47799">
    <property type="entry name" value="OMEGA-AMIDASE YAFV"/>
    <property type="match status" value="1"/>
</dbReference>
<dbReference type="GO" id="GO:0106008">
    <property type="term" value="F:2-oxoglutaramate amidase activity"/>
    <property type="evidence" value="ECO:0007669"/>
    <property type="project" value="TreeGrafter"/>
</dbReference>
<dbReference type="FunFam" id="3.60.110.10:FF:000004">
    <property type="entry name" value="Carbon-nitrogen hydrolase"/>
    <property type="match status" value="1"/>
</dbReference>
<evidence type="ECO:0000256" key="2">
    <source>
        <dbReference type="ARBA" id="ARBA00022801"/>
    </source>
</evidence>
<dbReference type="CDD" id="cd07575">
    <property type="entry name" value="Xc-1258_like"/>
    <property type="match status" value="1"/>
</dbReference>
<dbReference type="SUPFAM" id="SSF56317">
    <property type="entry name" value="Carbon-nitrogen hydrolase"/>
    <property type="match status" value="1"/>
</dbReference>
<reference evidence="7" key="2">
    <citation type="journal article" date="2021" name="PeerJ">
        <title>Extensive microbial diversity within the chicken gut microbiome revealed by metagenomics and culture.</title>
        <authorList>
            <person name="Gilroy R."/>
            <person name="Ravi A."/>
            <person name="Getino M."/>
            <person name="Pursley I."/>
            <person name="Horton D.L."/>
            <person name="Alikhan N.F."/>
            <person name="Baker D."/>
            <person name="Gharbi K."/>
            <person name="Hall N."/>
            <person name="Watson M."/>
            <person name="Adriaenssens E.M."/>
            <person name="Foster-Nyarko E."/>
            <person name="Jarju S."/>
            <person name="Secka A."/>
            <person name="Antonio M."/>
            <person name="Oren A."/>
            <person name="Chaudhuri R.R."/>
            <person name="La Ragione R."/>
            <person name="Hildebrand F."/>
            <person name="Pallen M.J."/>
        </authorList>
    </citation>
    <scope>NUCLEOTIDE SEQUENCE</scope>
    <source>
        <strain evidence="7">G3-4614</strain>
    </source>
</reference>
<dbReference type="PANTHER" id="PTHR47799:SF1">
    <property type="entry name" value="OMEGA-AMIDASE YAFV"/>
    <property type="match status" value="1"/>
</dbReference>
<protein>
    <recommendedName>
        <fullName evidence="5">Omega-amidase YafV</fullName>
        <ecNumber evidence="3">3.5.1.3</ecNumber>
    </recommendedName>
</protein>
<proteinExistence type="inferred from homology"/>
<gene>
    <name evidence="7" type="ORF">IAC54_00500</name>
</gene>
<name>A0A9D9E182_9BACT</name>
<dbReference type="Pfam" id="PF00795">
    <property type="entry name" value="CN_hydrolase"/>
    <property type="match status" value="1"/>
</dbReference>